<name>A0AAD5WA37_9POAL</name>
<dbReference type="Pfam" id="PF01535">
    <property type="entry name" value="PPR"/>
    <property type="match status" value="1"/>
</dbReference>
<dbReference type="PANTHER" id="PTHR46598:SF5">
    <property type="entry name" value="PENTACOTRIPEPTIDE-REPEAT REGION OF PRORP DOMAIN-CONTAINING PROTEIN"/>
    <property type="match status" value="1"/>
</dbReference>
<evidence type="ECO:0000256" key="1">
    <source>
        <dbReference type="ARBA" id="ARBA00007626"/>
    </source>
</evidence>
<dbReference type="Proteomes" id="UP001210211">
    <property type="component" value="Unassembled WGS sequence"/>
</dbReference>
<dbReference type="AlphaFoldDB" id="A0AAD5WA37"/>
<sequence length="747" mass="82548">MLHQSQSPSSASSHHVRCFPCPNSSSRFPCPCFTTPRITQSLTRHTTLHAATSTSTSTTTSNPHAVSSSSEDESLLLSLLQSRQTDKAYSLFSRLPHLPGPVCLSRLLAQLSYNSKNTPASLSRAKSLVRRLVSANELHRLDANSLGLLASAAARAGDAAFAASVVRSMLKSGFLPHVKAWTAAVSALAASDASSDALLLFRLVMRRVRRELHGDVTASDSHISSDLSNSLPDTTAFNAALSACANLGDTKSFSQIFLNDMPEFKTKPDIVTYNVLVKMCARAGRRDLVGATLEHALSAELKPCMATLTSIVAAYVGFGDLATAERIIQAMRESRTDICQLLREQNVKSEDMDSSLLDEESNALLEKMVRTEGVLEGPVPLLPKTYQPNARIYSTLMKGYMKQGRLDDVVCTIRAMKQEPDPASHPDHVTYTTVISTLVNAGCMEQAREVFDEMKDAQIPATRVTYNVLLKGYCKKFQLDKAKDLMYEMEATHCVCPNEVTYNILINGCLHIDDTAGALAYYNEMRDKGIAPTKVSYTTLMKAFAFSGQPKLAHQVFDEMTNDPRVKVDIVAWNMLVFAYCKMGLVAEAKKVIEQMKENSIMPDVVTYGSLADCIVVARKPGEALLLWKEVKERCEGSPPFKPDEGLLVALADVCVRAGFFQRALEIVACMEENGIAPNKVKYRKIYIEMHSKMFTSRHASQARKDRRRERERAAEAFKFWLGLPNSYYGSEWSLEPRIENATDSEP</sequence>
<proteinExistence type="inferred from homology"/>
<accession>A0AAD5WA37</accession>
<dbReference type="Pfam" id="PF13812">
    <property type="entry name" value="PPR_3"/>
    <property type="match status" value="2"/>
</dbReference>
<feature type="repeat" description="PPR" evidence="4">
    <location>
        <begin position="498"/>
        <end position="532"/>
    </location>
</feature>
<evidence type="ECO:0008006" key="8">
    <source>
        <dbReference type="Google" id="ProtNLM"/>
    </source>
</evidence>
<feature type="compositionally biased region" description="Low complexity" evidence="5">
    <location>
        <begin position="48"/>
        <end position="61"/>
    </location>
</feature>
<feature type="repeat" description="PPR" evidence="4">
    <location>
        <begin position="644"/>
        <end position="678"/>
    </location>
</feature>
<feature type="repeat" description="PPR" evidence="4">
    <location>
        <begin position="462"/>
        <end position="496"/>
    </location>
</feature>
<feature type="repeat" description="PPR" evidence="4">
    <location>
        <begin position="533"/>
        <end position="563"/>
    </location>
</feature>
<comment type="caution">
    <text evidence="6">The sequence shown here is derived from an EMBL/GenBank/DDBJ whole genome shotgun (WGS) entry which is preliminary data.</text>
</comment>
<evidence type="ECO:0000313" key="7">
    <source>
        <dbReference type="Proteomes" id="UP001210211"/>
    </source>
</evidence>
<protein>
    <recommendedName>
        <fullName evidence="8">Pentatricopeptide repeat-containing protein</fullName>
    </recommendedName>
</protein>
<dbReference type="InterPro" id="IPR011990">
    <property type="entry name" value="TPR-like_helical_dom_sf"/>
</dbReference>
<dbReference type="EMBL" id="JAMRDG010000002">
    <property type="protein sequence ID" value="KAJ3684043.1"/>
    <property type="molecule type" value="Genomic_DNA"/>
</dbReference>
<keyword evidence="3" id="KW-0809">Transit peptide</keyword>
<evidence type="ECO:0000256" key="3">
    <source>
        <dbReference type="ARBA" id="ARBA00022946"/>
    </source>
</evidence>
<organism evidence="6 7">
    <name type="scientific">Rhynchospora tenuis</name>
    <dbReference type="NCBI Taxonomy" id="198213"/>
    <lineage>
        <taxon>Eukaryota</taxon>
        <taxon>Viridiplantae</taxon>
        <taxon>Streptophyta</taxon>
        <taxon>Embryophyta</taxon>
        <taxon>Tracheophyta</taxon>
        <taxon>Spermatophyta</taxon>
        <taxon>Magnoliopsida</taxon>
        <taxon>Liliopsida</taxon>
        <taxon>Poales</taxon>
        <taxon>Cyperaceae</taxon>
        <taxon>Cyperoideae</taxon>
        <taxon>Rhynchosporeae</taxon>
        <taxon>Rhynchospora</taxon>
    </lineage>
</organism>
<dbReference type="InterPro" id="IPR002885">
    <property type="entry name" value="PPR_rpt"/>
</dbReference>
<evidence type="ECO:0000256" key="5">
    <source>
        <dbReference type="SAM" id="MobiDB-lite"/>
    </source>
</evidence>
<keyword evidence="2" id="KW-0677">Repeat</keyword>
<comment type="similarity">
    <text evidence="1">Belongs to the PPR family. P subfamily.</text>
</comment>
<dbReference type="Gene3D" id="1.25.40.10">
    <property type="entry name" value="Tetratricopeptide repeat domain"/>
    <property type="match status" value="4"/>
</dbReference>
<feature type="repeat" description="PPR" evidence="4">
    <location>
        <begin position="569"/>
        <end position="603"/>
    </location>
</feature>
<evidence type="ECO:0000256" key="2">
    <source>
        <dbReference type="ARBA" id="ARBA00022737"/>
    </source>
</evidence>
<dbReference type="PROSITE" id="PS51375">
    <property type="entry name" value="PPR"/>
    <property type="match status" value="8"/>
</dbReference>
<feature type="repeat" description="PPR" evidence="4">
    <location>
        <begin position="269"/>
        <end position="303"/>
    </location>
</feature>
<dbReference type="Pfam" id="PF13041">
    <property type="entry name" value="PPR_2"/>
    <property type="match status" value="3"/>
</dbReference>
<reference evidence="6 7" key="1">
    <citation type="journal article" date="2022" name="Cell">
        <title>Repeat-based holocentromeres influence genome architecture and karyotype evolution.</title>
        <authorList>
            <person name="Hofstatter P.G."/>
            <person name="Thangavel G."/>
            <person name="Lux T."/>
            <person name="Neumann P."/>
            <person name="Vondrak T."/>
            <person name="Novak P."/>
            <person name="Zhang M."/>
            <person name="Costa L."/>
            <person name="Castellani M."/>
            <person name="Scott A."/>
            <person name="Toegelov H."/>
            <person name="Fuchs J."/>
            <person name="Mata-Sucre Y."/>
            <person name="Dias Y."/>
            <person name="Vanzela A.L.L."/>
            <person name="Huettel B."/>
            <person name="Almeida C.C.S."/>
            <person name="Simkova H."/>
            <person name="Souza G."/>
            <person name="Pedrosa-Harand A."/>
            <person name="Macas J."/>
            <person name="Mayer K.F.X."/>
            <person name="Houben A."/>
            <person name="Marques A."/>
        </authorList>
    </citation>
    <scope>NUCLEOTIDE SEQUENCE [LARGE SCALE GENOMIC DNA]</scope>
    <source>
        <strain evidence="6">RhyTen1mFocal</strain>
    </source>
</reference>
<feature type="repeat" description="PPR" evidence="4">
    <location>
        <begin position="389"/>
        <end position="419"/>
    </location>
</feature>
<feature type="repeat" description="PPR" evidence="4">
    <location>
        <begin position="427"/>
        <end position="461"/>
    </location>
</feature>
<evidence type="ECO:0000256" key="4">
    <source>
        <dbReference type="PROSITE-ProRule" id="PRU00708"/>
    </source>
</evidence>
<keyword evidence="7" id="KW-1185">Reference proteome</keyword>
<dbReference type="PANTHER" id="PTHR46598">
    <property type="entry name" value="BNAC05G43320D PROTEIN"/>
    <property type="match status" value="1"/>
</dbReference>
<feature type="region of interest" description="Disordered" evidence="5">
    <location>
        <begin position="48"/>
        <end position="70"/>
    </location>
</feature>
<gene>
    <name evidence="6" type="ORF">LUZ61_013207</name>
</gene>
<dbReference type="NCBIfam" id="TIGR00756">
    <property type="entry name" value="PPR"/>
    <property type="match status" value="5"/>
</dbReference>
<evidence type="ECO:0000313" key="6">
    <source>
        <dbReference type="EMBL" id="KAJ3684043.1"/>
    </source>
</evidence>